<accession>A0ABQ5U5V7</accession>
<dbReference type="InterPro" id="IPR006517">
    <property type="entry name" value="Phage_terminase_lsu-like_C"/>
</dbReference>
<gene>
    <name evidence="3" type="ORF">GCM10007924_27400</name>
</gene>
<evidence type="ECO:0000313" key="3">
    <source>
        <dbReference type="EMBL" id="GLQ07519.1"/>
    </source>
</evidence>
<dbReference type="Proteomes" id="UP001161409">
    <property type="component" value="Unassembled WGS sequence"/>
</dbReference>
<dbReference type="EMBL" id="BSNF01000008">
    <property type="protein sequence ID" value="GLQ07519.1"/>
    <property type="molecule type" value="Genomic_DNA"/>
</dbReference>
<dbReference type="Gene3D" id="3.40.50.300">
    <property type="entry name" value="P-loop containing nucleotide triphosphate hydrolases"/>
    <property type="match status" value="1"/>
</dbReference>
<protein>
    <submittedName>
        <fullName evidence="3">Terminase</fullName>
    </submittedName>
</protein>
<dbReference type="InterPro" id="IPR027417">
    <property type="entry name" value="P-loop_NTPase"/>
</dbReference>
<reference evidence="3" key="2">
    <citation type="submission" date="2023-01" db="EMBL/GenBank/DDBJ databases">
        <title>Draft genome sequence of Sneathiella chinensis strain NBRC 103408.</title>
        <authorList>
            <person name="Sun Q."/>
            <person name="Mori K."/>
        </authorList>
    </citation>
    <scope>NUCLEOTIDE SEQUENCE</scope>
    <source>
        <strain evidence="3">NBRC 103408</strain>
    </source>
</reference>
<dbReference type="NCBIfam" id="TIGR01630">
    <property type="entry name" value="psiM2_ORF9"/>
    <property type="match status" value="1"/>
</dbReference>
<keyword evidence="4" id="KW-1185">Reference proteome</keyword>
<reference evidence="3" key="1">
    <citation type="journal article" date="2014" name="Int. J. Syst. Evol. Microbiol.">
        <title>Complete genome of a new Firmicutes species belonging to the dominant human colonic microbiota ('Ruminococcus bicirculans') reveals two chromosomes and a selective capacity to utilize plant glucans.</title>
        <authorList>
            <consortium name="NISC Comparative Sequencing Program"/>
            <person name="Wegmann U."/>
            <person name="Louis P."/>
            <person name="Goesmann A."/>
            <person name="Henrissat B."/>
            <person name="Duncan S.H."/>
            <person name="Flint H.J."/>
        </authorList>
    </citation>
    <scope>NUCLEOTIDE SEQUENCE</scope>
    <source>
        <strain evidence="3">NBRC 103408</strain>
    </source>
</reference>
<evidence type="ECO:0000259" key="2">
    <source>
        <dbReference type="Pfam" id="PF17289"/>
    </source>
</evidence>
<comment type="caution">
    <text evidence="3">The sequence shown here is derived from an EMBL/GenBank/DDBJ whole genome shotgun (WGS) entry which is preliminary data.</text>
</comment>
<dbReference type="Pfam" id="PF03237">
    <property type="entry name" value="Terminase_6N"/>
    <property type="match status" value="1"/>
</dbReference>
<keyword evidence="1" id="KW-1188">Viral release from host cell</keyword>
<dbReference type="Pfam" id="PF17289">
    <property type="entry name" value="Terminase_6C"/>
    <property type="match status" value="1"/>
</dbReference>
<proteinExistence type="predicted"/>
<evidence type="ECO:0000313" key="4">
    <source>
        <dbReference type="Proteomes" id="UP001161409"/>
    </source>
</evidence>
<dbReference type="InterPro" id="IPR035421">
    <property type="entry name" value="Terminase_6C"/>
</dbReference>
<organism evidence="3 4">
    <name type="scientific">Sneathiella chinensis</name>
    <dbReference type="NCBI Taxonomy" id="349750"/>
    <lineage>
        <taxon>Bacteria</taxon>
        <taxon>Pseudomonadati</taxon>
        <taxon>Pseudomonadota</taxon>
        <taxon>Alphaproteobacteria</taxon>
        <taxon>Sneathiellales</taxon>
        <taxon>Sneathiellaceae</taxon>
        <taxon>Sneathiella</taxon>
    </lineage>
</organism>
<evidence type="ECO:0000256" key="1">
    <source>
        <dbReference type="ARBA" id="ARBA00022612"/>
    </source>
</evidence>
<feature type="domain" description="Terminase large subunit gp17-like C-terminal" evidence="2">
    <location>
        <begin position="289"/>
        <end position="436"/>
    </location>
</feature>
<sequence>MSRAMAEIRPQPGPQEAFLSSAADIAIYGGAAGGGKSFALLLEPLRHVGIGGFRSVLFRRTGKQIRNEGGLWDASRELYGKTGAAARETDLSWRFASGAAISFGYMEHEKNRYDWQGTEITCIGFDELTHFTESQFFYMLSRNRSTCGVRPYVRATCNPDADSWVARFIDWWIDPQTGYPIKDRSGVVRWFVRDEDALVWADGEAELTQRFPGAVPKSVTFIAANIEDNRILLERDRGYRANLAALDRVERERLLLGNWKIRPAAGEYFRRGWFRIVDRPPADIQRSARGWDLAASEGGQGDWTVGARVGRTESGGYVIEHVERLRASPGGVEGTIQALATQDGARVAIALPQDPGQAGKAQAKRFVALLAGYRVRARPVSGDKVTRAAPFSAQVEAGNVVLVNGLWNEAFLRELENFPGGRHDDQVDAVVEAFNALQETRQTMQKDMYT</sequence>
<name>A0ABQ5U5V7_9PROT</name>